<dbReference type="EMBL" id="BK015264">
    <property type="protein sequence ID" value="DAD98560.1"/>
    <property type="molecule type" value="Genomic_DNA"/>
</dbReference>
<proteinExistence type="predicted"/>
<sequence>MTPKPIPLLLLEFRSVILKCVPQCLLTTHGLKKIPGEYSTQTLSTSWKILIVLPMPP</sequence>
<name>A0A8S5NWF0_9CAUD</name>
<evidence type="ECO:0000313" key="1">
    <source>
        <dbReference type="EMBL" id="DAD98560.1"/>
    </source>
</evidence>
<organism evidence="1">
    <name type="scientific">Siphoviridae sp. ctTnV63</name>
    <dbReference type="NCBI Taxonomy" id="2825523"/>
    <lineage>
        <taxon>Viruses</taxon>
        <taxon>Duplodnaviria</taxon>
        <taxon>Heunggongvirae</taxon>
        <taxon>Uroviricota</taxon>
        <taxon>Caudoviricetes</taxon>
    </lineage>
</organism>
<reference evidence="1" key="1">
    <citation type="journal article" date="2021" name="Proc. Natl. Acad. Sci. U.S.A.">
        <title>A Catalog of Tens of Thousands of Viruses from Human Metagenomes Reveals Hidden Associations with Chronic Diseases.</title>
        <authorList>
            <person name="Tisza M.J."/>
            <person name="Buck C.B."/>
        </authorList>
    </citation>
    <scope>NUCLEOTIDE SEQUENCE</scope>
    <source>
        <strain evidence="1">CtTnV63</strain>
    </source>
</reference>
<protein>
    <submittedName>
        <fullName evidence="1">Uncharacterized protein</fullName>
    </submittedName>
</protein>
<accession>A0A8S5NWF0</accession>